<feature type="domain" description="Cas12f1-like TNB" evidence="8">
    <location>
        <begin position="386"/>
        <end position="448"/>
    </location>
</feature>
<dbReference type="PANTHER" id="PTHR36172:SF1">
    <property type="entry name" value="RESOLVASE-RELATED"/>
    <property type="match status" value="1"/>
</dbReference>
<dbReference type="AlphaFoldDB" id="Q751H0"/>
<dbReference type="Pfam" id="PF01385">
    <property type="entry name" value="OrfB_IS605"/>
    <property type="match status" value="1"/>
</dbReference>
<dbReference type="InterPro" id="IPR001959">
    <property type="entry name" value="Transposase"/>
</dbReference>
<dbReference type="Proteomes" id="UP000000591">
    <property type="component" value="Chromosome VII"/>
</dbReference>
<keyword evidence="11" id="KW-1185">Reference proteome</keyword>
<dbReference type="GO" id="GO:0046872">
    <property type="term" value="F:metal ion binding"/>
    <property type="evidence" value="ECO:0007669"/>
    <property type="project" value="UniProtKB-KW"/>
</dbReference>
<dbReference type="GO" id="GO:0006310">
    <property type="term" value="P:DNA recombination"/>
    <property type="evidence" value="ECO:0007669"/>
    <property type="project" value="UniProtKB-KW"/>
</dbReference>
<evidence type="ECO:0000256" key="4">
    <source>
        <dbReference type="ARBA" id="ARBA00022833"/>
    </source>
</evidence>
<organism evidence="10 11">
    <name type="scientific">Eremothecium gossypii (strain ATCC 10895 / CBS 109.51 / FGSC 9923 / NRRL Y-1056)</name>
    <name type="common">Yeast</name>
    <name type="synonym">Ashbya gossypii</name>
    <dbReference type="NCBI Taxonomy" id="284811"/>
    <lineage>
        <taxon>Eukaryota</taxon>
        <taxon>Fungi</taxon>
        <taxon>Dikarya</taxon>
        <taxon>Ascomycota</taxon>
        <taxon>Saccharomycotina</taxon>
        <taxon>Saccharomycetes</taxon>
        <taxon>Saccharomycetales</taxon>
        <taxon>Saccharomycetaceae</taxon>
        <taxon>Eremothecium</taxon>
    </lineage>
</organism>
<dbReference type="GeneID" id="4622696"/>
<dbReference type="Pfam" id="PF07282">
    <property type="entry name" value="Cas12f1-like_TNB"/>
    <property type="match status" value="1"/>
</dbReference>
<evidence type="ECO:0000259" key="7">
    <source>
        <dbReference type="Pfam" id="PF01385"/>
    </source>
</evidence>
<dbReference type="EMBL" id="AE016820">
    <property type="protein sequence ID" value="AAS54227.1"/>
    <property type="molecule type" value="Genomic_DNA"/>
</dbReference>
<evidence type="ECO:0000256" key="3">
    <source>
        <dbReference type="ARBA" id="ARBA00022723"/>
    </source>
</evidence>
<dbReference type="GO" id="GO:0003677">
    <property type="term" value="F:DNA binding"/>
    <property type="evidence" value="ECO:0007669"/>
    <property type="project" value="UniProtKB-KW"/>
</dbReference>
<feature type="domain" description="Probable transposase IS891/IS1136/IS1341" evidence="7">
    <location>
        <begin position="241"/>
        <end position="368"/>
    </location>
</feature>
<dbReference type="InterPro" id="IPR051491">
    <property type="entry name" value="Recombinase/Transposase-rel"/>
</dbReference>
<reference evidence="10 11" key="1">
    <citation type="journal article" date="2004" name="Science">
        <title>The Ashbya gossypii genome as a tool for mapping the ancient Saccharomyces cerevisiae genome.</title>
        <authorList>
            <person name="Dietrich F.S."/>
            <person name="Voegeli S."/>
            <person name="Brachat S."/>
            <person name="Lerch A."/>
            <person name="Gates K."/>
            <person name="Steiner S."/>
            <person name="Mohr C."/>
            <person name="Pohlmann R."/>
            <person name="Luedi P."/>
            <person name="Choi S."/>
            <person name="Wing R.A."/>
            <person name="Flavier A."/>
            <person name="Gaffney T.D."/>
            <person name="Philippsen P."/>
        </authorList>
    </citation>
    <scope>NUCLEOTIDE SEQUENCE [LARGE SCALE GENOMIC DNA]</scope>
    <source>
        <strain evidence="11">ATCC 10895 / CBS 109.51 / FGSC 9923 / NRRL Y-1056</strain>
    </source>
</reference>
<evidence type="ECO:0000313" key="10">
    <source>
        <dbReference type="EMBL" id="AAS54227.1"/>
    </source>
</evidence>
<evidence type="ECO:0000256" key="2">
    <source>
        <dbReference type="ARBA" id="ARBA00022578"/>
    </source>
</evidence>
<dbReference type="NCBIfam" id="NF040570">
    <property type="entry name" value="guided_TnpB"/>
    <property type="match status" value="1"/>
</dbReference>
<dbReference type="KEGG" id="ago:AGOS_AGL264W"/>
<dbReference type="InParanoid" id="Q751H0"/>
<accession>Q751H0</accession>
<keyword evidence="4" id="KW-0862">Zinc</keyword>
<evidence type="ECO:0000256" key="5">
    <source>
        <dbReference type="ARBA" id="ARBA00023125"/>
    </source>
</evidence>
<dbReference type="OrthoDB" id="4043246at2759"/>
<keyword evidence="5" id="KW-0238">DNA-binding</keyword>
<sequence>MPIFAAKKRQATLKKKLVLQQGDELKKESLNIPSWAPFKLIDHGQAANDQVLIPQKPEVPGDALKDHWTPKTVRIYPTSKQKEILHLWLTATRHMYNLAVAERIRLGKEAKENGTKVKMKLKHLREVMPLKKNFDYERDPKLTYLKNVPFLIKDNGLRDFDKDYRTNLAKSKNTLRPFKIHFKKIKDKQSMTVEKKVWGLSRGIYHDVFRKGAFRSTEPLPEQLPHDSRLIREHGKWFLVIPYETSGLMPKKEAINAVAVDPGVRTFLTTYDSSQRVLEIGEDGYLKLQHLDRRLRSLQSEIHKLRSKGIVLSKEDRKRKIRNRRTVISRLYQRKKNLANDVHRKASHLLASKYNYILIPVLNFHNFKKTNRRVKANLANMKHCLFVQRLKNKASHFENTTVIEVDEEFTTKTCSLCGVRSNIGASKVFKCDNCDATFDRDHNAAKNILLKYLGEID</sequence>
<keyword evidence="2" id="KW-0815">Transposition</keyword>
<dbReference type="Pfam" id="PF12323">
    <property type="entry name" value="HTH_OrfB_IS605"/>
    <property type="match status" value="1"/>
</dbReference>
<dbReference type="GO" id="GO:0032196">
    <property type="term" value="P:transposition"/>
    <property type="evidence" value="ECO:0007669"/>
    <property type="project" value="UniProtKB-KW"/>
</dbReference>
<evidence type="ECO:0000256" key="6">
    <source>
        <dbReference type="ARBA" id="ARBA00023172"/>
    </source>
</evidence>
<keyword evidence="3" id="KW-0479">Metal-binding</keyword>
<name>Q751H0_EREGS</name>
<feature type="domain" description="Transposase putative helix-turn-helix" evidence="9">
    <location>
        <begin position="73"/>
        <end position="108"/>
    </location>
</feature>
<evidence type="ECO:0000259" key="9">
    <source>
        <dbReference type="Pfam" id="PF12323"/>
    </source>
</evidence>
<proteinExistence type="inferred from homology"/>
<gene>
    <name evidence="10" type="ORF">AGOS_AGL264W</name>
</gene>
<dbReference type="PANTHER" id="PTHR36172">
    <property type="match status" value="1"/>
</dbReference>
<keyword evidence="6" id="KW-0233">DNA recombination</keyword>
<evidence type="ECO:0000256" key="1">
    <source>
        <dbReference type="ARBA" id="ARBA00008761"/>
    </source>
</evidence>
<dbReference type="InterPro" id="IPR010095">
    <property type="entry name" value="Cas12f1-like_TNB"/>
</dbReference>
<comment type="similarity">
    <text evidence="1">In the C-terminal section; belongs to the transposase 35 family.</text>
</comment>
<evidence type="ECO:0000313" key="11">
    <source>
        <dbReference type="Proteomes" id="UP000000591"/>
    </source>
</evidence>
<dbReference type="HOGENOM" id="CLU_048125_0_0_1"/>
<dbReference type="InterPro" id="IPR021027">
    <property type="entry name" value="Transposase_put_HTH"/>
</dbReference>
<protein>
    <submittedName>
        <fullName evidence="10">AGL264Wp</fullName>
    </submittedName>
</protein>
<evidence type="ECO:0000259" key="8">
    <source>
        <dbReference type="Pfam" id="PF07282"/>
    </source>
</evidence>
<dbReference type="RefSeq" id="NP_986403.1">
    <property type="nucleotide sequence ID" value="NM_211465.1"/>
</dbReference>
<dbReference type="eggNOG" id="ENOG502S61S">
    <property type="taxonomic scope" value="Eukaryota"/>
</dbReference>
<reference evidence="11" key="2">
    <citation type="journal article" date="2013" name="G3 (Bethesda)">
        <title>Genomes of Ashbya fungi isolated from insects reveal four mating-type loci, numerous translocations, lack of transposons, and distinct gene duplications.</title>
        <authorList>
            <person name="Dietrich F.S."/>
            <person name="Voegeli S."/>
            <person name="Kuo S."/>
            <person name="Philippsen P."/>
        </authorList>
    </citation>
    <scope>GENOME REANNOTATION</scope>
    <source>
        <strain evidence="11">ATCC 10895 / CBS 109.51 / FGSC 9923 / NRRL Y-1056</strain>
    </source>
</reference>